<proteinExistence type="predicted"/>
<gene>
    <name evidence="1" type="ORF">EGH82_19780</name>
</gene>
<organism evidence="1 2">
    <name type="scientific">Vibrio ponticus</name>
    <dbReference type="NCBI Taxonomy" id="265668"/>
    <lineage>
        <taxon>Bacteria</taxon>
        <taxon>Pseudomonadati</taxon>
        <taxon>Pseudomonadota</taxon>
        <taxon>Gammaproteobacteria</taxon>
        <taxon>Vibrionales</taxon>
        <taxon>Vibrionaceae</taxon>
        <taxon>Vibrio</taxon>
    </lineage>
</organism>
<dbReference type="Proteomes" id="UP000278792">
    <property type="component" value="Unassembled WGS sequence"/>
</dbReference>
<name>A0A3N3DUH8_9VIBR</name>
<dbReference type="RefSeq" id="WP_221181782.1">
    <property type="nucleotide sequence ID" value="NZ_RKIK01000091.1"/>
</dbReference>
<feature type="non-terminal residue" evidence="1">
    <location>
        <position position="1"/>
    </location>
</feature>
<comment type="caution">
    <text evidence="1">The sequence shown here is derived from an EMBL/GenBank/DDBJ whole genome shotgun (WGS) entry which is preliminary data.</text>
</comment>
<reference evidence="1 2" key="1">
    <citation type="submission" date="2018-11" db="EMBL/GenBank/DDBJ databases">
        <title>Vibrio ponticus strain CAIM 1751 pathogenic for the snapper Lutjanus guttatus.</title>
        <authorList>
            <person name="Soto-Rodriguez S."/>
            <person name="Lozano-Olvera R."/>
            <person name="Gomez-Gil B."/>
        </authorList>
    </citation>
    <scope>NUCLEOTIDE SEQUENCE [LARGE SCALE GENOMIC DNA]</scope>
    <source>
        <strain evidence="1 2">CAIM 1751</strain>
    </source>
</reference>
<dbReference type="EMBL" id="RKIK01000091">
    <property type="protein sequence ID" value="ROV58135.1"/>
    <property type="molecule type" value="Genomic_DNA"/>
</dbReference>
<accession>A0A3N3DUH8</accession>
<evidence type="ECO:0000313" key="2">
    <source>
        <dbReference type="Proteomes" id="UP000278792"/>
    </source>
</evidence>
<dbReference type="AlphaFoldDB" id="A0A3N3DUH8"/>
<evidence type="ECO:0000313" key="1">
    <source>
        <dbReference type="EMBL" id="ROV58135.1"/>
    </source>
</evidence>
<sequence>IFLLFMLFFISEKLKVIVAKRNAKRQSEKKYLSDSLYMKRPVKVQMKGSVNSHCVTDFVVIFC</sequence>
<protein>
    <submittedName>
        <fullName evidence="1">Uncharacterized protein</fullName>
    </submittedName>
</protein>